<evidence type="ECO:0000259" key="1">
    <source>
        <dbReference type="Pfam" id="PF25372"/>
    </source>
</evidence>
<dbReference type="SMART" id="SM00367">
    <property type="entry name" value="LRR_CC"/>
    <property type="match status" value="6"/>
</dbReference>
<dbReference type="AlphaFoldDB" id="A0A8H7BZS9"/>
<dbReference type="InterPro" id="IPR032675">
    <property type="entry name" value="LRR_dom_sf"/>
</dbReference>
<keyword evidence="3" id="KW-1185">Reference proteome</keyword>
<protein>
    <recommendedName>
        <fullName evidence="1">F-box/LRR-repeat protein 15-like leucin rich repeat domain-containing protein</fullName>
    </recommendedName>
</protein>
<dbReference type="InterPro" id="IPR057207">
    <property type="entry name" value="FBXL15_LRR"/>
</dbReference>
<evidence type="ECO:0000313" key="3">
    <source>
        <dbReference type="Proteomes" id="UP000605846"/>
    </source>
</evidence>
<dbReference type="Proteomes" id="UP000605846">
    <property type="component" value="Unassembled WGS sequence"/>
</dbReference>
<dbReference type="Gene3D" id="3.80.10.10">
    <property type="entry name" value="Ribonuclease Inhibitor"/>
    <property type="match status" value="2"/>
</dbReference>
<sequence length="411" mass="47214">MSKLWPTSSCPLLIPEIAHIFCEFVDDKDLLSVALCCTVFYHVASCRLWRTLHPRSHMTLRKIKNTLDGRSRNKRSCFQYNHLVWQFCWSDVTSHMFERQFFNSFQFPNLLHLEFSYAAAQDQAVAHMISASPHLRYVDLSHCYCLSTEAIMPLLSTPENRLHTLILYGCGKISQNALVTLIRRHSKSLRCLKLTDINDEVLTAIQDCTIEDLGLEHCSNLSAEALDKFFGQAQQTQPLTRLRMRDIHHLTTDHMEAIAKTSPRLQYFDLSECSRVADRGFMQLARHCTDLQHLMLAYQVGVTDLALQLFMRNCRRLKHVDLSGCRLLTDEAFRTSLNEGAEALESLNISGLEELSSEIIQELLLRLPNIQEISLGVAYDLTDAIHLLRQVNADQVIFYIDVDKCHTICRI</sequence>
<accession>A0A8H7BZS9</accession>
<comment type="caution">
    <text evidence="2">The sequence shown here is derived from an EMBL/GenBank/DDBJ whole genome shotgun (WGS) entry which is preliminary data.</text>
</comment>
<name>A0A8H7BZS9_9FUNG</name>
<feature type="domain" description="F-box/LRR-repeat protein 15-like leucin rich repeat" evidence="1">
    <location>
        <begin position="236"/>
        <end position="384"/>
    </location>
</feature>
<evidence type="ECO:0000313" key="2">
    <source>
        <dbReference type="EMBL" id="KAF7732594.1"/>
    </source>
</evidence>
<dbReference type="PANTHER" id="PTHR13318:SF95">
    <property type="entry name" value="F-BOX PROTEIN YLR352W"/>
    <property type="match status" value="1"/>
</dbReference>
<reference evidence="2" key="1">
    <citation type="submission" date="2020-01" db="EMBL/GenBank/DDBJ databases">
        <title>Genome Sequencing of Three Apophysomyces-Like Fungal Strains Confirms a Novel Fungal Genus in the Mucoromycota with divergent Burkholderia-like Endosymbiotic Bacteria.</title>
        <authorList>
            <person name="Stajich J.E."/>
            <person name="Macias A.M."/>
            <person name="Carter-House D."/>
            <person name="Lovett B."/>
            <person name="Kasson L.R."/>
            <person name="Berry K."/>
            <person name="Grigoriev I."/>
            <person name="Chang Y."/>
            <person name="Spatafora J."/>
            <person name="Kasson M.T."/>
        </authorList>
    </citation>
    <scope>NUCLEOTIDE SEQUENCE</scope>
    <source>
        <strain evidence="2">NRRL A-21654</strain>
    </source>
</reference>
<dbReference type="OrthoDB" id="6781668at2759"/>
<dbReference type="EMBL" id="JABAYA010000002">
    <property type="protein sequence ID" value="KAF7732594.1"/>
    <property type="molecule type" value="Genomic_DNA"/>
</dbReference>
<dbReference type="InterPro" id="IPR006553">
    <property type="entry name" value="Leu-rich_rpt_Cys-con_subtyp"/>
</dbReference>
<gene>
    <name evidence="2" type="ORF">EC973_003341</name>
</gene>
<dbReference type="SUPFAM" id="SSF52047">
    <property type="entry name" value="RNI-like"/>
    <property type="match status" value="1"/>
</dbReference>
<dbReference type="Pfam" id="PF25372">
    <property type="entry name" value="DUF7885"/>
    <property type="match status" value="1"/>
</dbReference>
<organism evidence="2 3">
    <name type="scientific">Apophysomyces ossiformis</name>
    <dbReference type="NCBI Taxonomy" id="679940"/>
    <lineage>
        <taxon>Eukaryota</taxon>
        <taxon>Fungi</taxon>
        <taxon>Fungi incertae sedis</taxon>
        <taxon>Mucoromycota</taxon>
        <taxon>Mucoromycotina</taxon>
        <taxon>Mucoromycetes</taxon>
        <taxon>Mucorales</taxon>
        <taxon>Mucorineae</taxon>
        <taxon>Mucoraceae</taxon>
        <taxon>Apophysomyces</taxon>
    </lineage>
</organism>
<dbReference type="GO" id="GO:0031146">
    <property type="term" value="P:SCF-dependent proteasomal ubiquitin-dependent protein catabolic process"/>
    <property type="evidence" value="ECO:0007669"/>
    <property type="project" value="TreeGrafter"/>
</dbReference>
<dbReference type="PANTHER" id="PTHR13318">
    <property type="entry name" value="PARTNER OF PAIRED, ISOFORM B-RELATED"/>
    <property type="match status" value="1"/>
</dbReference>
<dbReference type="GO" id="GO:0019005">
    <property type="term" value="C:SCF ubiquitin ligase complex"/>
    <property type="evidence" value="ECO:0007669"/>
    <property type="project" value="TreeGrafter"/>
</dbReference>
<proteinExistence type="predicted"/>